<keyword evidence="2 3" id="KW-0802">TPR repeat</keyword>
<protein>
    <recommendedName>
        <fullName evidence="4">Tetratricopeptide repeat protein 5 OB fold domain-containing protein</fullName>
    </recommendedName>
</protein>
<dbReference type="Pfam" id="PF16669">
    <property type="entry name" value="TTC5_OB"/>
    <property type="match status" value="1"/>
</dbReference>
<evidence type="ECO:0000256" key="3">
    <source>
        <dbReference type="PROSITE-ProRule" id="PRU00339"/>
    </source>
</evidence>
<gene>
    <name evidence="5" type="ORF">C0Q70_19418</name>
</gene>
<dbReference type="InterPro" id="IPR038645">
    <property type="entry name" value="TTC5_OB_sf"/>
</dbReference>
<feature type="repeat" description="TPR" evidence="3">
    <location>
        <begin position="54"/>
        <end position="87"/>
    </location>
</feature>
<dbReference type="PROSITE" id="PS50005">
    <property type="entry name" value="TPR"/>
    <property type="match status" value="2"/>
</dbReference>
<dbReference type="AlphaFoldDB" id="A0A2T7NJA4"/>
<evidence type="ECO:0000256" key="1">
    <source>
        <dbReference type="ARBA" id="ARBA00022737"/>
    </source>
</evidence>
<dbReference type="Pfam" id="PF13414">
    <property type="entry name" value="TPR_11"/>
    <property type="match status" value="1"/>
</dbReference>
<dbReference type="Proteomes" id="UP000245119">
    <property type="component" value="Linkage Group LG12"/>
</dbReference>
<dbReference type="Gene3D" id="1.25.40.10">
    <property type="entry name" value="Tetratricopeptide repeat domain"/>
    <property type="match status" value="1"/>
</dbReference>
<organism evidence="5 6">
    <name type="scientific">Pomacea canaliculata</name>
    <name type="common">Golden apple snail</name>
    <dbReference type="NCBI Taxonomy" id="400727"/>
    <lineage>
        <taxon>Eukaryota</taxon>
        <taxon>Metazoa</taxon>
        <taxon>Spiralia</taxon>
        <taxon>Lophotrochozoa</taxon>
        <taxon>Mollusca</taxon>
        <taxon>Gastropoda</taxon>
        <taxon>Caenogastropoda</taxon>
        <taxon>Architaenioglossa</taxon>
        <taxon>Ampullarioidea</taxon>
        <taxon>Ampullariidae</taxon>
        <taxon>Pomacea</taxon>
    </lineage>
</organism>
<reference evidence="5 6" key="1">
    <citation type="submission" date="2018-04" db="EMBL/GenBank/DDBJ databases">
        <title>The genome of golden apple snail Pomacea canaliculata provides insight into stress tolerance and invasive adaptation.</title>
        <authorList>
            <person name="Liu C."/>
            <person name="Liu B."/>
            <person name="Ren Y."/>
            <person name="Zhang Y."/>
            <person name="Wang H."/>
            <person name="Li S."/>
            <person name="Jiang F."/>
            <person name="Yin L."/>
            <person name="Zhang G."/>
            <person name="Qian W."/>
            <person name="Fan W."/>
        </authorList>
    </citation>
    <scope>NUCLEOTIDE SEQUENCE [LARGE SCALE GENOMIC DNA]</scope>
    <source>
        <strain evidence="5">SZHN2017</strain>
        <tissue evidence="5">Muscle</tissue>
    </source>
</reference>
<dbReference type="EMBL" id="PZQS01000012">
    <property type="protein sequence ID" value="PVD21247.1"/>
    <property type="molecule type" value="Genomic_DNA"/>
</dbReference>
<accession>A0A2T7NJA4</accession>
<dbReference type="InterPro" id="IPR019734">
    <property type="entry name" value="TPR_rpt"/>
</dbReference>
<dbReference type="InterPro" id="IPR032076">
    <property type="entry name" value="TTC5_OB"/>
</dbReference>
<evidence type="ECO:0000256" key="2">
    <source>
        <dbReference type="ARBA" id="ARBA00022803"/>
    </source>
</evidence>
<dbReference type="PANTHER" id="PTHR44858:SF1">
    <property type="entry name" value="UDP-N-ACETYLGLUCOSAMINE--PEPTIDE N-ACETYLGLUCOSAMINYLTRANSFERASE SPINDLY-RELATED"/>
    <property type="match status" value="1"/>
</dbReference>
<dbReference type="InterPro" id="IPR050498">
    <property type="entry name" value="Ycf3"/>
</dbReference>
<dbReference type="InterPro" id="IPR011990">
    <property type="entry name" value="TPR-like_helical_dom_sf"/>
</dbReference>
<dbReference type="PANTHER" id="PTHR44858">
    <property type="entry name" value="TETRATRICOPEPTIDE REPEAT PROTEIN 6"/>
    <property type="match status" value="1"/>
</dbReference>
<dbReference type="SMART" id="SM00028">
    <property type="entry name" value="TPR"/>
    <property type="match status" value="3"/>
</dbReference>
<keyword evidence="1" id="KW-0677">Repeat</keyword>
<comment type="caution">
    <text evidence="5">The sequence shown here is derived from an EMBL/GenBank/DDBJ whole genome shotgun (WGS) entry which is preliminary data.</text>
</comment>
<feature type="repeat" description="TPR" evidence="3">
    <location>
        <begin position="173"/>
        <end position="206"/>
    </location>
</feature>
<dbReference type="Gene3D" id="2.40.50.550">
    <property type="match status" value="1"/>
</dbReference>
<feature type="domain" description="Tetratricopeptide repeat protein 5 OB fold" evidence="4">
    <location>
        <begin position="268"/>
        <end position="378"/>
    </location>
</feature>
<name>A0A2T7NJA4_POMCA</name>
<sequence>MRETLNKLDEMKDSIKNKAEYFLLRGRTLNVVGKFSSEALETLSKAVKLDPKSVEAWNHLGECYWKNGDMAGAKNCFNGALSHSKNKVSLRNLSMVMRQLEGNPEERQSLIKESVERAKDAVQLDLADGTSWLILGNAYLSLFFSGGQNPRVLKQCMSAYTRAERDPVTLGNPDLHFNRAMSYKFQEEYQLALEGFHRAALLDPGWKEAEAEEKALLNYLDNVVTLSAAKGKLKPKKLDRMLSTLTHRDLGPYGSGSYTSPSGVSIDLQHISISELEPEINSNKVIVGRVVCSVDTNTTVPFTFCLCDQKSCIPVTVYNLIQGGGFKIGDSVAIPEPFVQVVHVDHMGKTYDFHSVRVDSPLVLVVNGNKLKANKQSFSVLAVSVVPE</sequence>
<keyword evidence="6" id="KW-1185">Reference proteome</keyword>
<evidence type="ECO:0000313" key="5">
    <source>
        <dbReference type="EMBL" id="PVD21247.1"/>
    </source>
</evidence>
<dbReference type="SUPFAM" id="SSF48452">
    <property type="entry name" value="TPR-like"/>
    <property type="match status" value="1"/>
</dbReference>
<dbReference type="STRING" id="400727.A0A2T7NJA4"/>
<proteinExistence type="predicted"/>
<evidence type="ECO:0000259" key="4">
    <source>
        <dbReference type="Pfam" id="PF16669"/>
    </source>
</evidence>
<evidence type="ECO:0000313" key="6">
    <source>
        <dbReference type="Proteomes" id="UP000245119"/>
    </source>
</evidence>
<dbReference type="OrthoDB" id="423589at2759"/>